<dbReference type="AlphaFoldDB" id="A0A327JQK4"/>
<dbReference type="OrthoDB" id="9814124at2"/>
<dbReference type="EMBL" id="NPEV01000007">
    <property type="protein sequence ID" value="RAI28759.1"/>
    <property type="molecule type" value="Genomic_DNA"/>
</dbReference>
<accession>A0A327JQK4</accession>
<evidence type="ECO:0000313" key="2">
    <source>
        <dbReference type="EMBL" id="RAI28759.1"/>
    </source>
</evidence>
<dbReference type="Gene3D" id="3.40.50.720">
    <property type="entry name" value="NAD(P)-binding Rossmann-like Domain"/>
    <property type="match status" value="1"/>
</dbReference>
<dbReference type="SUPFAM" id="SSF51735">
    <property type="entry name" value="NAD(P)-binding Rossmann-fold domains"/>
    <property type="match status" value="1"/>
</dbReference>
<dbReference type="InterPro" id="IPR050177">
    <property type="entry name" value="Lipid_A_modif_metabolic_enz"/>
</dbReference>
<feature type="domain" description="NAD-dependent epimerase/dehydratase" evidence="1">
    <location>
        <begin position="68"/>
        <end position="199"/>
    </location>
</feature>
<dbReference type="Pfam" id="PF01370">
    <property type="entry name" value="Epimerase"/>
    <property type="match status" value="1"/>
</dbReference>
<dbReference type="Proteomes" id="UP000249299">
    <property type="component" value="Unassembled WGS sequence"/>
</dbReference>
<sequence length="273" mass="29619">MIILVGAHSFIGRAISTIAPQWQVLSHRDVLADPSCLDRAAVVVNASYNKGLVHDGYREDRDFDLTVARRLAERQDARMVMLSSRAAYGPAQPGRAFFEEDPCAPAAPYGVAKLKAEQAAGAVLGDRLTVLRLANIFGDELEDGRRSFLSIAQGALKASNRMVFDMSPCVERDFLPVEKCAEDIVRIASGPKPGVFNIGSGFGTPVGRIAQWLSEGFGGGELLVTDLRDFDNFRLDMSKSREAFDLGPVHPDDIRKACLKAGAALLPSSNRTR</sequence>
<dbReference type="InterPro" id="IPR001509">
    <property type="entry name" value="Epimerase_deHydtase"/>
</dbReference>
<dbReference type="RefSeq" id="WP_111433186.1">
    <property type="nucleotide sequence ID" value="NZ_JACIGG010000014.1"/>
</dbReference>
<evidence type="ECO:0000259" key="1">
    <source>
        <dbReference type="Pfam" id="PF01370"/>
    </source>
</evidence>
<reference evidence="2 3" key="1">
    <citation type="submission" date="2017-07" db="EMBL/GenBank/DDBJ databases">
        <title>Draft Genome Sequences of Select Purple Nonsulfur Bacteria.</title>
        <authorList>
            <person name="Lasarre B."/>
            <person name="Mckinlay J.B."/>
        </authorList>
    </citation>
    <scope>NUCLEOTIDE SEQUENCE [LARGE SCALE GENOMIC DNA]</scope>
    <source>
        <strain evidence="2 3">DSM 11290</strain>
    </source>
</reference>
<evidence type="ECO:0000313" key="3">
    <source>
        <dbReference type="Proteomes" id="UP000249299"/>
    </source>
</evidence>
<organism evidence="2 3">
    <name type="scientific">Rhodobium orientis</name>
    <dbReference type="NCBI Taxonomy" id="34017"/>
    <lineage>
        <taxon>Bacteria</taxon>
        <taxon>Pseudomonadati</taxon>
        <taxon>Pseudomonadota</taxon>
        <taxon>Alphaproteobacteria</taxon>
        <taxon>Hyphomicrobiales</taxon>
        <taxon>Rhodobiaceae</taxon>
        <taxon>Rhodobium</taxon>
    </lineage>
</organism>
<name>A0A327JQK4_9HYPH</name>
<protein>
    <recommendedName>
        <fullName evidence="1">NAD-dependent epimerase/dehydratase domain-containing protein</fullName>
    </recommendedName>
</protein>
<dbReference type="PANTHER" id="PTHR43245">
    <property type="entry name" value="BIFUNCTIONAL POLYMYXIN RESISTANCE PROTEIN ARNA"/>
    <property type="match status" value="1"/>
</dbReference>
<gene>
    <name evidence="2" type="ORF">CH339_04970</name>
</gene>
<dbReference type="InterPro" id="IPR036291">
    <property type="entry name" value="NAD(P)-bd_dom_sf"/>
</dbReference>
<comment type="caution">
    <text evidence="2">The sequence shown here is derived from an EMBL/GenBank/DDBJ whole genome shotgun (WGS) entry which is preliminary data.</text>
</comment>
<keyword evidence="3" id="KW-1185">Reference proteome</keyword>
<proteinExistence type="predicted"/>